<evidence type="ECO:0000256" key="10">
    <source>
        <dbReference type="ARBA" id="ARBA00023306"/>
    </source>
</evidence>
<dbReference type="SMART" id="SM01348">
    <property type="entry name" value="Nbs1_C"/>
    <property type="match status" value="1"/>
</dbReference>
<dbReference type="Gene3D" id="3.40.50.10190">
    <property type="entry name" value="BRCT domain"/>
    <property type="match status" value="1"/>
</dbReference>
<sequence>MRAKGHSQSEVGSPADRSQSSEERACERVTFPGSRCVPETASCGSFARSPEQVSARSDVFPPRELRRPAAGRCGCGRGCACAARVPAAVHATLGTRHASGDEQQPPVVHVIRLLPGQDYVVGRKNCDVLLSNDQSISRVHAHLTVTEQAVTVKDTSKYGTFVNDEQLATGSTRTLRFGDRLTFGVFQSKFRLELDSVVVCSSCVVAEGKASLSQAVQAVGGRLVSTWTQDCTHLAMPVLKVTIKTICALLSCRPIVTPEFFTELSRAVQRRDALPTLESFRPEMGEPSLTKKPVDLHPHMERKTLFREKTFMKRLSPTISCGGGKWERLEEGSVPLSLLESPRTCVISVETGSSQALLTLPTKKWVESVGQVLHRSGLRFIAESEIGLAAIYFNSQTYCNPCISLDSESVRAPLIPGASMSQNATVDETTLPAVSQNITAYVANTEMSQGVGGKVRGHRGVDAGGAAVIGETPERRPRQVCALGSPTIPESVNPQLCSSGKADAGIPGGRSAGTAPRSAPTQPGSATLKRSPQKQSSLTSYFQAVNKKRHIFFDVSLSRVRETDTDSPLSEAKLSRRDSEEEEDRKMKSSNSAASVSLDPVSRCADQSQRGNPQRPEFSASVGLGSGLGENCGNGGYLSRISGAKKRKEPELGKPSGPEVSADVSHLDVSLDELESIMSVDMDEPLQSAANKKQRVDQGENVGAPSNQCRAEKQQSMANKGRGLENKGLSVTNSSQDSEEKPLGSANKRPDLGREECSSAHRAERPESEDVKEEDVSLVVAPDSFVRTRKVEAIKQDPTTTSSATGPKNDPELPTKVMQIQFKVLTLSAPCRPRPYPLHSCGPNDKNFKRFRKLPVPGLHGLPSIIGGSDLVAHNRSKNAELEEWLRDAAKEEKQQEYEEALGLDLFRTSLVLKMLSKS</sequence>
<gene>
    <name evidence="14" type="ORF">P4O66_010636</name>
</gene>
<keyword evidence="6" id="KW-0779">Telomere</keyword>
<keyword evidence="9" id="KW-0469">Meiosis</keyword>
<feature type="region of interest" description="Disordered" evidence="12">
    <location>
        <begin position="1"/>
        <end position="28"/>
    </location>
</feature>
<feature type="compositionally biased region" description="Polar residues" evidence="12">
    <location>
        <begin position="1"/>
        <end position="11"/>
    </location>
</feature>
<feature type="region of interest" description="Disordered" evidence="12">
    <location>
        <begin position="643"/>
        <end position="776"/>
    </location>
</feature>
<feature type="compositionally biased region" description="Basic and acidic residues" evidence="12">
    <location>
        <begin position="573"/>
        <end position="587"/>
    </location>
</feature>
<evidence type="ECO:0000256" key="4">
    <source>
        <dbReference type="ARBA" id="ARBA00022454"/>
    </source>
</evidence>
<dbReference type="InterPro" id="IPR032429">
    <property type="entry name" value="Nibrin_BRCT2"/>
</dbReference>
<dbReference type="Pfam" id="PF08599">
    <property type="entry name" value="Nbs1_C"/>
    <property type="match status" value="1"/>
</dbReference>
<dbReference type="FunFam" id="2.60.200.20:FF:000017">
    <property type="entry name" value="Nibrin"/>
    <property type="match status" value="1"/>
</dbReference>
<evidence type="ECO:0000256" key="8">
    <source>
        <dbReference type="ARBA" id="ARBA00023242"/>
    </source>
</evidence>
<keyword evidence="15" id="KW-1185">Reference proteome</keyword>
<evidence type="ECO:0000256" key="12">
    <source>
        <dbReference type="SAM" id="MobiDB-lite"/>
    </source>
</evidence>
<feature type="compositionally biased region" description="Polar residues" evidence="12">
    <location>
        <begin position="704"/>
        <end position="718"/>
    </location>
</feature>
<reference evidence="14" key="1">
    <citation type="submission" date="2023-03" db="EMBL/GenBank/DDBJ databases">
        <title>Electrophorus voltai genome.</title>
        <authorList>
            <person name="Bian C."/>
        </authorList>
    </citation>
    <scope>NUCLEOTIDE SEQUENCE</scope>
    <source>
        <strain evidence="14">CB-2022</strain>
        <tissue evidence="14">Muscle</tissue>
    </source>
</reference>
<dbReference type="Pfam" id="PF16508">
    <property type="entry name" value="NIBRIN_BRCT_II"/>
    <property type="match status" value="1"/>
</dbReference>
<dbReference type="InterPro" id="IPR000253">
    <property type="entry name" value="FHA_dom"/>
</dbReference>
<dbReference type="GO" id="GO:0016605">
    <property type="term" value="C:PML body"/>
    <property type="evidence" value="ECO:0007669"/>
    <property type="project" value="UniProtKB-SubCell"/>
</dbReference>
<dbReference type="GO" id="GO:0000781">
    <property type="term" value="C:chromosome, telomeric region"/>
    <property type="evidence" value="ECO:0007669"/>
    <property type="project" value="UniProtKB-SubCell"/>
</dbReference>
<evidence type="ECO:0000256" key="9">
    <source>
        <dbReference type="ARBA" id="ARBA00023254"/>
    </source>
</evidence>
<dbReference type="CDD" id="cd22667">
    <property type="entry name" value="FHA_NBN"/>
    <property type="match status" value="1"/>
</dbReference>
<feature type="compositionally biased region" description="Basic and acidic residues" evidence="12">
    <location>
        <begin position="738"/>
        <end position="769"/>
    </location>
</feature>
<dbReference type="GO" id="GO:0051321">
    <property type="term" value="P:meiotic cell cycle"/>
    <property type="evidence" value="ECO:0007669"/>
    <property type="project" value="UniProtKB-KW"/>
</dbReference>
<dbReference type="Gene3D" id="3.40.50.10980">
    <property type="entry name" value="Nibrin, BRCT2 domain"/>
    <property type="match status" value="1"/>
</dbReference>
<dbReference type="GO" id="GO:0000723">
    <property type="term" value="P:telomere maintenance"/>
    <property type="evidence" value="ECO:0007669"/>
    <property type="project" value="InterPro"/>
</dbReference>
<evidence type="ECO:0000313" key="15">
    <source>
        <dbReference type="Proteomes" id="UP001239994"/>
    </source>
</evidence>
<feature type="domain" description="FHA" evidence="13">
    <location>
        <begin position="119"/>
        <end position="167"/>
    </location>
</feature>
<dbReference type="InterPro" id="IPR040227">
    <property type="entry name" value="Nibrin-rel"/>
</dbReference>
<evidence type="ECO:0000259" key="13">
    <source>
        <dbReference type="PROSITE" id="PS50006"/>
    </source>
</evidence>
<feature type="region of interest" description="Disordered" evidence="12">
    <location>
        <begin position="560"/>
        <end position="626"/>
    </location>
</feature>
<comment type="similarity">
    <text evidence="11">Belongs to the Nibrin family.</text>
</comment>
<dbReference type="CDD" id="cd17741">
    <property type="entry name" value="BRCT_nibrin"/>
    <property type="match status" value="1"/>
</dbReference>
<dbReference type="SMART" id="SM00240">
    <property type="entry name" value="FHA"/>
    <property type="match status" value="1"/>
</dbReference>
<evidence type="ECO:0000256" key="2">
    <source>
        <dbReference type="ARBA" id="ARBA00004574"/>
    </source>
</evidence>
<feature type="compositionally biased region" description="Polar residues" evidence="12">
    <location>
        <begin position="797"/>
        <end position="806"/>
    </location>
</feature>
<dbReference type="InterPro" id="IPR016592">
    <property type="entry name" value="Nibrin_met"/>
</dbReference>
<protein>
    <recommendedName>
        <fullName evidence="3">Nibrin</fullName>
    </recommendedName>
</protein>
<accession>A0AAD9DWL4</accession>
<dbReference type="GO" id="GO:0000724">
    <property type="term" value="P:double-strand break repair via homologous recombination"/>
    <property type="evidence" value="ECO:0007669"/>
    <property type="project" value="TreeGrafter"/>
</dbReference>
<feature type="region of interest" description="Disordered" evidence="12">
    <location>
        <begin position="790"/>
        <end position="813"/>
    </location>
</feature>
<dbReference type="PANTHER" id="PTHR12162">
    <property type="entry name" value="NIBRIN-RELATED"/>
    <property type="match status" value="1"/>
</dbReference>
<dbReference type="Gene3D" id="2.60.200.20">
    <property type="match status" value="1"/>
</dbReference>
<organism evidence="14 15">
    <name type="scientific">Electrophorus voltai</name>
    <dbReference type="NCBI Taxonomy" id="2609070"/>
    <lineage>
        <taxon>Eukaryota</taxon>
        <taxon>Metazoa</taxon>
        <taxon>Chordata</taxon>
        <taxon>Craniata</taxon>
        <taxon>Vertebrata</taxon>
        <taxon>Euteleostomi</taxon>
        <taxon>Actinopterygii</taxon>
        <taxon>Neopterygii</taxon>
        <taxon>Teleostei</taxon>
        <taxon>Ostariophysi</taxon>
        <taxon>Gymnotiformes</taxon>
        <taxon>Gymnotoidei</taxon>
        <taxon>Gymnotidae</taxon>
        <taxon>Electrophorus</taxon>
    </lineage>
</organism>
<feature type="region of interest" description="Disordered" evidence="12">
    <location>
        <begin position="491"/>
        <end position="537"/>
    </location>
</feature>
<evidence type="ECO:0000256" key="6">
    <source>
        <dbReference type="ARBA" id="ARBA00022895"/>
    </source>
</evidence>
<name>A0AAD9DWL4_9TELE</name>
<keyword evidence="8" id="KW-0539">Nucleus</keyword>
<dbReference type="AlphaFoldDB" id="A0AAD9DWL4"/>
<dbReference type="SUPFAM" id="SSF52113">
    <property type="entry name" value="BRCT domain"/>
    <property type="match status" value="1"/>
</dbReference>
<dbReference type="InterPro" id="IPR043014">
    <property type="entry name" value="Nibrin_BRCT2_sf"/>
</dbReference>
<keyword evidence="5" id="KW-0227">DNA damage</keyword>
<dbReference type="InterPro" id="IPR008984">
    <property type="entry name" value="SMAD_FHA_dom_sf"/>
</dbReference>
<evidence type="ECO:0000256" key="11">
    <source>
        <dbReference type="ARBA" id="ARBA00044757"/>
    </source>
</evidence>
<evidence type="ECO:0000256" key="5">
    <source>
        <dbReference type="ARBA" id="ARBA00022763"/>
    </source>
</evidence>
<dbReference type="InterPro" id="IPR036420">
    <property type="entry name" value="BRCT_dom_sf"/>
</dbReference>
<dbReference type="Proteomes" id="UP001239994">
    <property type="component" value="Unassembled WGS sequence"/>
</dbReference>
<dbReference type="PROSITE" id="PS50006">
    <property type="entry name" value="FHA_DOMAIN"/>
    <property type="match status" value="1"/>
</dbReference>
<comment type="subcellular location">
    <subcellularLocation>
        <location evidence="2">Chromosome</location>
        <location evidence="2">Telomere</location>
    </subcellularLocation>
    <subcellularLocation>
        <location evidence="1">Nucleus</location>
        <location evidence="1">PML body</location>
    </subcellularLocation>
</comment>
<dbReference type="InterPro" id="IPR013908">
    <property type="entry name" value="Nibrin_C"/>
</dbReference>
<dbReference type="PANTHER" id="PTHR12162:SF0">
    <property type="entry name" value="NIBRIN"/>
    <property type="match status" value="1"/>
</dbReference>
<dbReference type="EMBL" id="JAROKS010000016">
    <property type="protein sequence ID" value="KAK1795469.1"/>
    <property type="molecule type" value="Genomic_DNA"/>
</dbReference>
<evidence type="ECO:0000256" key="7">
    <source>
        <dbReference type="ARBA" id="ARBA00023204"/>
    </source>
</evidence>
<dbReference type="GO" id="GO:0007095">
    <property type="term" value="P:mitotic G2 DNA damage checkpoint signaling"/>
    <property type="evidence" value="ECO:0007669"/>
    <property type="project" value="InterPro"/>
</dbReference>
<comment type="caution">
    <text evidence="14">The sequence shown here is derived from an EMBL/GenBank/DDBJ whole genome shotgun (WGS) entry which is preliminary data.</text>
</comment>
<evidence type="ECO:0000256" key="3">
    <source>
        <dbReference type="ARBA" id="ARBA00020013"/>
    </source>
</evidence>
<keyword evidence="7" id="KW-0234">DNA repair</keyword>
<proteinExistence type="inferred from homology"/>
<dbReference type="PIRSF" id="PIRSF011869">
    <property type="entry name" value="Nibrin_animal"/>
    <property type="match status" value="1"/>
</dbReference>
<keyword evidence="4" id="KW-0158">Chromosome</keyword>
<dbReference type="GO" id="GO:0030870">
    <property type="term" value="C:Mre11 complex"/>
    <property type="evidence" value="ECO:0007669"/>
    <property type="project" value="InterPro"/>
</dbReference>
<dbReference type="GO" id="GO:0003684">
    <property type="term" value="F:damaged DNA binding"/>
    <property type="evidence" value="ECO:0007669"/>
    <property type="project" value="TreeGrafter"/>
</dbReference>
<dbReference type="Pfam" id="PF00498">
    <property type="entry name" value="FHA"/>
    <property type="match status" value="1"/>
</dbReference>
<evidence type="ECO:0000313" key="14">
    <source>
        <dbReference type="EMBL" id="KAK1795469.1"/>
    </source>
</evidence>
<dbReference type="FunFam" id="3.40.50.10980:FF:000001">
    <property type="entry name" value="Nibrin"/>
    <property type="match status" value="1"/>
</dbReference>
<evidence type="ECO:0000256" key="1">
    <source>
        <dbReference type="ARBA" id="ARBA00004322"/>
    </source>
</evidence>
<dbReference type="SUPFAM" id="SSF49879">
    <property type="entry name" value="SMAD/FHA domain"/>
    <property type="match status" value="1"/>
</dbReference>
<feature type="compositionally biased region" description="Polar residues" evidence="12">
    <location>
        <begin position="519"/>
        <end position="537"/>
    </location>
</feature>
<keyword evidence="10" id="KW-0131">Cell cycle</keyword>